<keyword evidence="3" id="KW-0963">Cytoplasm</keyword>
<dbReference type="EMBL" id="CP107525">
    <property type="protein sequence ID" value="UZW64443.1"/>
    <property type="molecule type" value="Genomic_DNA"/>
</dbReference>
<evidence type="ECO:0000256" key="3">
    <source>
        <dbReference type="PIRNR" id="PIRNR006230"/>
    </source>
</evidence>
<dbReference type="SUPFAM" id="SSF52540">
    <property type="entry name" value="P-loop containing nucleoside triphosphate hydrolases"/>
    <property type="match status" value="1"/>
</dbReference>
<keyword evidence="1 3" id="KW-0547">Nucleotide-binding</keyword>
<dbReference type="InterPro" id="IPR027417">
    <property type="entry name" value="P-loop_NTPase"/>
</dbReference>
<dbReference type="AlphaFoldDB" id="A0AAN1EDV9"/>
<evidence type="ECO:0000313" key="6">
    <source>
        <dbReference type="EMBL" id="UZW64443.1"/>
    </source>
</evidence>
<dbReference type="GO" id="GO:0006412">
    <property type="term" value="P:translation"/>
    <property type="evidence" value="ECO:0007669"/>
    <property type="project" value="TreeGrafter"/>
</dbReference>
<organism evidence="6 7">
    <name type="scientific">Mycoplasmopsis synoviae</name>
    <name type="common">Mycoplasma synoviae</name>
    <dbReference type="NCBI Taxonomy" id="2109"/>
    <lineage>
        <taxon>Bacteria</taxon>
        <taxon>Bacillati</taxon>
        <taxon>Mycoplasmatota</taxon>
        <taxon>Mycoplasmoidales</taxon>
        <taxon>Metamycoplasmataceae</taxon>
        <taxon>Mycoplasmopsis</taxon>
    </lineage>
</organism>
<dbReference type="InterPro" id="IPR006073">
    <property type="entry name" value="GTP-bd"/>
</dbReference>
<dbReference type="PANTHER" id="PTHR45782:SF4">
    <property type="entry name" value="MITOCHONDRIAL RIBOSOME-ASSOCIATED GTPASE 1"/>
    <property type="match status" value="1"/>
</dbReference>
<dbReference type="NCBIfam" id="TIGR03596">
    <property type="entry name" value="GTPase_YlqF"/>
    <property type="match status" value="1"/>
</dbReference>
<evidence type="ECO:0000256" key="2">
    <source>
        <dbReference type="ARBA" id="ARBA00023134"/>
    </source>
</evidence>
<dbReference type="Proteomes" id="UP001164481">
    <property type="component" value="Chromosome"/>
</dbReference>
<dbReference type="InterPro" id="IPR019991">
    <property type="entry name" value="GTP-bd_ribosome_bgen"/>
</dbReference>
<comment type="subcellular location">
    <subcellularLocation>
        <location evidence="3">Cytoplasm</location>
    </subcellularLocation>
</comment>
<evidence type="ECO:0000256" key="4">
    <source>
        <dbReference type="PIRSR" id="PIRSR006230-1"/>
    </source>
</evidence>
<comment type="similarity">
    <text evidence="3">Belongs to the TRAFAC class YlqF/YawG GTPase family. MTG1 subfamily.</text>
</comment>
<accession>A0AAN1EDV9</accession>
<dbReference type="Pfam" id="PF01926">
    <property type="entry name" value="MMR_HSR1"/>
    <property type="match status" value="1"/>
</dbReference>
<feature type="binding site" evidence="4">
    <location>
        <position position="182"/>
    </location>
    <ligand>
        <name>GTP</name>
        <dbReference type="ChEBI" id="CHEBI:37565"/>
    </ligand>
</feature>
<dbReference type="GO" id="GO:0003924">
    <property type="term" value="F:GTPase activity"/>
    <property type="evidence" value="ECO:0007669"/>
    <property type="project" value="TreeGrafter"/>
</dbReference>
<evidence type="ECO:0000259" key="5">
    <source>
        <dbReference type="Pfam" id="PF01926"/>
    </source>
</evidence>
<dbReference type="GO" id="GO:0005525">
    <property type="term" value="F:GTP binding"/>
    <property type="evidence" value="ECO:0007669"/>
    <property type="project" value="UniProtKB-KW"/>
</dbReference>
<dbReference type="Gene3D" id="3.40.50.300">
    <property type="entry name" value="P-loop containing nucleotide triphosphate hydrolases"/>
    <property type="match status" value="1"/>
</dbReference>
<comment type="function">
    <text evidence="3">Required for a late step of 50S ribosomal subunit assembly. Has GTPase activity.</text>
</comment>
<reference evidence="6" key="1">
    <citation type="submission" date="2022-10" db="EMBL/GenBank/DDBJ databases">
        <authorList>
            <person name="Wei X."/>
        </authorList>
    </citation>
    <scope>NUCLEOTIDE SEQUENCE</scope>
    <source>
        <strain evidence="6">SD2</strain>
    </source>
</reference>
<dbReference type="CDD" id="cd01856">
    <property type="entry name" value="YlqF"/>
    <property type="match status" value="1"/>
</dbReference>
<proteinExistence type="inferred from homology"/>
<dbReference type="RefSeq" id="WP_119864036.1">
    <property type="nucleotide sequence ID" value="NZ_CP012624.1"/>
</dbReference>
<protein>
    <recommendedName>
        <fullName evidence="3">Ribosome biogenesis GTPase A</fullName>
    </recommendedName>
</protein>
<evidence type="ECO:0000313" key="7">
    <source>
        <dbReference type="Proteomes" id="UP001164481"/>
    </source>
</evidence>
<dbReference type="PANTHER" id="PTHR45782">
    <property type="entry name" value="MITOCHONDRIAL RIBOSOME-ASSOCIATED GTPASE 1"/>
    <property type="match status" value="1"/>
</dbReference>
<reference evidence="6" key="2">
    <citation type="submission" date="2022-11" db="EMBL/GenBank/DDBJ databases">
        <title>complete genomes of mycoplasma synoviae ZX313 strain and SD2 strain.</title>
        <authorList>
            <person name="Zhong Q."/>
        </authorList>
    </citation>
    <scope>NUCLEOTIDE SEQUENCE</scope>
    <source>
        <strain evidence="6">SD2</strain>
    </source>
</reference>
<dbReference type="PIRSF" id="PIRSF006230">
    <property type="entry name" value="MG442"/>
    <property type="match status" value="1"/>
</dbReference>
<feature type="domain" description="G" evidence="5">
    <location>
        <begin position="133"/>
        <end position="193"/>
    </location>
</feature>
<feature type="binding site" evidence="4">
    <location>
        <begin position="69"/>
        <end position="72"/>
    </location>
    <ligand>
        <name>GTP</name>
        <dbReference type="ChEBI" id="CHEBI:37565"/>
    </ligand>
</feature>
<feature type="binding site" evidence="4">
    <location>
        <begin position="139"/>
        <end position="144"/>
    </location>
    <ligand>
        <name>GTP</name>
        <dbReference type="ChEBI" id="CHEBI:37565"/>
    </ligand>
</feature>
<keyword evidence="2 3" id="KW-0342">GTP-binding</keyword>
<name>A0AAN1EDV9_MYCSY</name>
<evidence type="ECO:0000256" key="1">
    <source>
        <dbReference type="ARBA" id="ARBA00022741"/>
    </source>
</evidence>
<gene>
    <name evidence="6" type="primary">ylqF</name>
    <name evidence="6" type="ORF">OIE46_03685</name>
</gene>
<sequence>MKLISTDKEIQNLINWYPGHMAKSFKELKELASLANLFIIVLDARCPISSYNSDFDLISPQKPRLYIINKSDLMDKAKKDQINNFYKDKNLLWVSLRKQSSKKIIFNKINEIFKDKIKKDKEKGLLQTRIKAFVVGIPNSGKSTLINFLSSKNSLKVANMPGVTKANKWTTKDNYFFLDTPGILLPKFKDQEIAIKLIAINSIRNEIFSSKFLASQLFKLLSKYYPNVLTDLNLKPCYSEEEILANFEEYARMHNFYLKEKNLDLNKAYIKFINFVQNLSGVTYD</sequence>
<dbReference type="GO" id="GO:0005737">
    <property type="term" value="C:cytoplasm"/>
    <property type="evidence" value="ECO:0007669"/>
    <property type="project" value="UniProtKB-SubCell"/>
</dbReference>
<dbReference type="InterPro" id="IPR016478">
    <property type="entry name" value="GTPase_MTG1"/>
</dbReference>
<dbReference type="InterPro" id="IPR023179">
    <property type="entry name" value="GTP-bd_ortho_bundle_sf"/>
</dbReference>
<dbReference type="Gene3D" id="1.10.1580.10">
    <property type="match status" value="1"/>
</dbReference>